<keyword evidence="5 9" id="KW-0472">Membrane</keyword>
<dbReference type="GO" id="GO:0005886">
    <property type="term" value="C:plasma membrane"/>
    <property type="evidence" value="ECO:0007669"/>
    <property type="project" value="TreeGrafter"/>
</dbReference>
<organism evidence="10 11">
    <name type="scientific">Cynoglossus semilaevis</name>
    <name type="common">Tongue sole</name>
    <dbReference type="NCBI Taxonomy" id="244447"/>
    <lineage>
        <taxon>Eukaryota</taxon>
        <taxon>Metazoa</taxon>
        <taxon>Chordata</taxon>
        <taxon>Craniata</taxon>
        <taxon>Vertebrata</taxon>
        <taxon>Euteleostomi</taxon>
        <taxon>Actinopterygii</taxon>
        <taxon>Neopterygii</taxon>
        <taxon>Teleostei</taxon>
        <taxon>Neoteleostei</taxon>
        <taxon>Acanthomorphata</taxon>
        <taxon>Carangaria</taxon>
        <taxon>Pleuronectiformes</taxon>
        <taxon>Pleuronectoidei</taxon>
        <taxon>Cynoglossidae</taxon>
        <taxon>Cynoglossinae</taxon>
        <taxon>Cynoglossus</taxon>
    </lineage>
</organism>
<evidence type="ECO:0000256" key="6">
    <source>
        <dbReference type="PIRSR" id="PIRSR600175-1"/>
    </source>
</evidence>
<dbReference type="InterPro" id="IPR037272">
    <property type="entry name" value="SNS_sf"/>
</dbReference>
<keyword evidence="11" id="KW-1185">Reference proteome</keyword>
<evidence type="ECO:0000256" key="8">
    <source>
        <dbReference type="SAM" id="MobiDB-lite"/>
    </source>
</evidence>
<evidence type="ECO:0000256" key="3">
    <source>
        <dbReference type="ARBA" id="ARBA00022692"/>
    </source>
</evidence>
<dbReference type="Ensembl" id="ENSCSET00000001639.1">
    <property type="protein sequence ID" value="ENSCSEP00000001608.1"/>
    <property type="gene ID" value="ENSCSEG00000001079.1"/>
</dbReference>
<evidence type="ECO:0000256" key="9">
    <source>
        <dbReference type="SAM" id="Phobius"/>
    </source>
</evidence>
<keyword evidence="6" id="KW-0915">Sodium</keyword>
<keyword evidence="3 7" id="KW-0812">Transmembrane</keyword>
<reference evidence="10 11" key="1">
    <citation type="journal article" date="2014" name="Nat. Genet.">
        <title>Whole-genome sequence of a flatfish provides insights into ZW sex chromosome evolution and adaptation to a benthic lifestyle.</title>
        <authorList>
            <person name="Chen S."/>
            <person name="Zhang G."/>
            <person name="Shao C."/>
            <person name="Huang Q."/>
            <person name="Liu G."/>
            <person name="Zhang P."/>
            <person name="Song W."/>
            <person name="An N."/>
            <person name="Chalopin D."/>
            <person name="Volff J.N."/>
            <person name="Hong Y."/>
            <person name="Li Q."/>
            <person name="Sha Z."/>
            <person name="Zhou H."/>
            <person name="Xie M."/>
            <person name="Yu Q."/>
            <person name="Liu Y."/>
            <person name="Xiang H."/>
            <person name="Wang N."/>
            <person name="Wu K."/>
            <person name="Yang C."/>
            <person name="Zhou Q."/>
            <person name="Liao X."/>
            <person name="Yang L."/>
            <person name="Hu Q."/>
            <person name="Zhang J."/>
            <person name="Meng L."/>
            <person name="Jin L."/>
            <person name="Tian Y."/>
            <person name="Lian J."/>
            <person name="Yang J."/>
            <person name="Miao G."/>
            <person name="Liu S."/>
            <person name="Liang Z."/>
            <person name="Yan F."/>
            <person name="Li Y."/>
            <person name="Sun B."/>
            <person name="Zhang H."/>
            <person name="Zhang J."/>
            <person name="Zhu Y."/>
            <person name="Du M."/>
            <person name="Zhao Y."/>
            <person name="Schartl M."/>
            <person name="Tang Q."/>
            <person name="Wang J."/>
        </authorList>
    </citation>
    <scope>NUCLEOTIDE SEQUENCE</scope>
</reference>
<evidence type="ECO:0000256" key="7">
    <source>
        <dbReference type="RuleBase" id="RU003732"/>
    </source>
</evidence>
<name>A0A3P8UEF0_CYNSE</name>
<comment type="subcellular location">
    <subcellularLocation>
        <location evidence="1">Membrane</location>
        <topology evidence="1">Multi-pass membrane protein</topology>
    </subcellularLocation>
</comment>
<evidence type="ECO:0000256" key="5">
    <source>
        <dbReference type="ARBA" id="ARBA00023136"/>
    </source>
</evidence>
<dbReference type="AlphaFoldDB" id="A0A3P8UEF0"/>
<dbReference type="GO" id="GO:0042995">
    <property type="term" value="C:cell projection"/>
    <property type="evidence" value="ECO:0007669"/>
    <property type="project" value="TreeGrafter"/>
</dbReference>
<evidence type="ECO:0000313" key="10">
    <source>
        <dbReference type="Ensembl" id="ENSCSEP00000001608.1"/>
    </source>
</evidence>
<accession>A0A3P8UEF0</accession>
<sequence length="158" mass="17685">SNRRPRTTTDTGPTPSVHCPETKPEPAEREVWANKVEFVLAVVGHIVGLGNVWRFPYLCYKNGGGAFFIPYVLFLFTCGLPLFLLETSLGQYTSSGGITCWRETCPLFEGESSIGKHPLGFGLLSPPRLDNLLFLRLERCKVYRKGTVQAFSPRYDVI</sequence>
<feature type="transmembrane region" description="Helical" evidence="9">
    <location>
        <begin position="38"/>
        <end position="55"/>
    </location>
</feature>
<dbReference type="GO" id="GO:0046872">
    <property type="term" value="F:metal ion binding"/>
    <property type="evidence" value="ECO:0007669"/>
    <property type="project" value="UniProtKB-KW"/>
</dbReference>
<dbReference type="PROSITE" id="PS00610">
    <property type="entry name" value="NA_NEUROTRAN_SYMP_1"/>
    <property type="match status" value="1"/>
</dbReference>
<evidence type="ECO:0000313" key="11">
    <source>
        <dbReference type="Proteomes" id="UP000265120"/>
    </source>
</evidence>
<dbReference type="InterPro" id="IPR000175">
    <property type="entry name" value="Na/ntran_symport"/>
</dbReference>
<comment type="similarity">
    <text evidence="7">Belongs to the sodium:neurotransmitter symporter (SNF) (TC 2.A.22) family.</text>
</comment>
<evidence type="ECO:0000256" key="2">
    <source>
        <dbReference type="ARBA" id="ARBA00022448"/>
    </source>
</evidence>
<dbReference type="GO" id="GO:0005332">
    <property type="term" value="F:gamma-aminobutyric acid:sodium:chloride symporter activity"/>
    <property type="evidence" value="ECO:0007669"/>
    <property type="project" value="TreeGrafter"/>
</dbReference>
<evidence type="ECO:0000256" key="1">
    <source>
        <dbReference type="ARBA" id="ARBA00004141"/>
    </source>
</evidence>
<dbReference type="Proteomes" id="UP000265120">
    <property type="component" value="Chromosome 11"/>
</dbReference>
<feature type="binding site" evidence="6">
    <location>
        <position position="44"/>
    </location>
    <ligand>
        <name>Na(+)</name>
        <dbReference type="ChEBI" id="CHEBI:29101"/>
        <label>2</label>
    </ligand>
</feature>
<proteinExistence type="inferred from homology"/>
<dbReference type="PROSITE" id="PS50267">
    <property type="entry name" value="NA_NEUROTRAN_SYMP_3"/>
    <property type="match status" value="1"/>
</dbReference>
<feature type="binding site" evidence="6">
    <location>
        <position position="47"/>
    </location>
    <ligand>
        <name>Na(+)</name>
        <dbReference type="ChEBI" id="CHEBI:29101"/>
        <label>1</label>
    </ligand>
</feature>
<keyword evidence="4 9" id="KW-1133">Transmembrane helix</keyword>
<dbReference type="PANTHER" id="PTHR11616">
    <property type="entry name" value="SODIUM/CHLORIDE DEPENDENT TRANSPORTER"/>
    <property type="match status" value="1"/>
</dbReference>
<reference evidence="10" key="3">
    <citation type="submission" date="2025-09" db="UniProtKB">
        <authorList>
            <consortium name="Ensembl"/>
        </authorList>
    </citation>
    <scope>IDENTIFICATION</scope>
</reference>
<dbReference type="SUPFAM" id="SSF161070">
    <property type="entry name" value="SNF-like"/>
    <property type="match status" value="1"/>
</dbReference>
<dbReference type="PANTHER" id="PTHR11616:SF249">
    <property type="entry name" value="SOLUTE CARRIER FAMILY 6 MEMBER 22, TANDEM DUPLICATE 2 ISOFORM X2-RELATED"/>
    <property type="match status" value="1"/>
</dbReference>
<protein>
    <recommendedName>
        <fullName evidence="7">Transporter</fullName>
    </recommendedName>
</protein>
<feature type="region of interest" description="Disordered" evidence="8">
    <location>
        <begin position="1"/>
        <end position="24"/>
    </location>
</feature>
<keyword evidence="7" id="KW-0769">Symport</keyword>
<dbReference type="PRINTS" id="PR00176">
    <property type="entry name" value="NANEUSMPORT"/>
</dbReference>
<dbReference type="GeneTree" id="ENSGT00940000166826"/>
<evidence type="ECO:0000256" key="4">
    <source>
        <dbReference type="ARBA" id="ARBA00022989"/>
    </source>
</evidence>
<keyword evidence="2 7" id="KW-0813">Transport</keyword>
<feature type="binding site" evidence="6">
    <location>
        <position position="51"/>
    </location>
    <ligand>
        <name>Na(+)</name>
        <dbReference type="ChEBI" id="CHEBI:29101"/>
        <label>1</label>
    </ligand>
</feature>
<reference evidence="10" key="2">
    <citation type="submission" date="2025-08" db="UniProtKB">
        <authorList>
            <consortium name="Ensembl"/>
        </authorList>
    </citation>
    <scope>IDENTIFICATION</scope>
</reference>
<feature type="transmembrane region" description="Helical" evidence="9">
    <location>
        <begin position="67"/>
        <end position="85"/>
    </location>
</feature>
<dbReference type="Pfam" id="PF00209">
    <property type="entry name" value="SNF"/>
    <property type="match status" value="1"/>
</dbReference>
<keyword evidence="6" id="KW-0479">Metal-binding</keyword>